<dbReference type="Proteomes" id="UP000053097">
    <property type="component" value="Unassembled WGS sequence"/>
</dbReference>
<organism evidence="1 2">
    <name type="scientific">Ooceraea biroi</name>
    <name type="common">Clonal raider ant</name>
    <name type="synonym">Cerapachys biroi</name>
    <dbReference type="NCBI Taxonomy" id="2015173"/>
    <lineage>
        <taxon>Eukaryota</taxon>
        <taxon>Metazoa</taxon>
        <taxon>Ecdysozoa</taxon>
        <taxon>Arthropoda</taxon>
        <taxon>Hexapoda</taxon>
        <taxon>Insecta</taxon>
        <taxon>Pterygota</taxon>
        <taxon>Neoptera</taxon>
        <taxon>Endopterygota</taxon>
        <taxon>Hymenoptera</taxon>
        <taxon>Apocrita</taxon>
        <taxon>Aculeata</taxon>
        <taxon>Formicoidea</taxon>
        <taxon>Formicidae</taxon>
        <taxon>Dorylinae</taxon>
        <taxon>Ooceraea</taxon>
    </lineage>
</organism>
<evidence type="ECO:0000313" key="1">
    <source>
        <dbReference type="EMBL" id="EZA47520.1"/>
    </source>
</evidence>
<sequence>MLMVGWGLTPACRPLLCANPNLINNPTSGLLRAISLSLVSFVKENLMRRLITKLPNVRNYNVKRDRSCGRDVWGVTSLRTLYTYKPKATDTESLVRQDYLTAACPRARRPRLREKGMARKELVPRSPCTGSELHFKTSRLFSATISAR</sequence>
<dbReference type="AlphaFoldDB" id="A0A026VV13"/>
<reference evidence="1 2" key="1">
    <citation type="journal article" date="2014" name="Curr. Biol.">
        <title>The genome of the clonal raider ant Cerapachys biroi.</title>
        <authorList>
            <person name="Oxley P.R."/>
            <person name="Ji L."/>
            <person name="Fetter-Pruneda I."/>
            <person name="McKenzie S.K."/>
            <person name="Li C."/>
            <person name="Hu H."/>
            <person name="Zhang G."/>
            <person name="Kronauer D.J."/>
        </authorList>
    </citation>
    <scope>NUCLEOTIDE SEQUENCE [LARGE SCALE GENOMIC DNA]</scope>
</reference>
<dbReference type="EMBL" id="KK107842">
    <property type="protein sequence ID" value="EZA47520.1"/>
    <property type="molecule type" value="Genomic_DNA"/>
</dbReference>
<gene>
    <name evidence="1" type="ORF">X777_15513</name>
</gene>
<name>A0A026VV13_OOCBI</name>
<keyword evidence="2" id="KW-1185">Reference proteome</keyword>
<proteinExistence type="predicted"/>
<accession>A0A026VV13</accession>
<protein>
    <submittedName>
        <fullName evidence="1">Uncharacterized protein</fullName>
    </submittedName>
</protein>
<evidence type="ECO:0000313" key="2">
    <source>
        <dbReference type="Proteomes" id="UP000053097"/>
    </source>
</evidence>